<sequence length="77" mass="8487">MIFSSRMAAGRVFHLESIEQIKELISVDTLKTMQLLGFNYKAAIGEPLTQICANAILSLAKRESPSYQGGSGKNKKR</sequence>
<dbReference type="eggNOG" id="ENOG5032BAK">
    <property type="taxonomic scope" value="Bacteria"/>
</dbReference>
<gene>
    <name evidence="1" type="ordered locus">Tph_c03370</name>
</gene>
<organism evidence="1 2">
    <name type="scientific">Thermacetogenium phaeum (strain ATCC BAA-254 / DSM 26808 / PB)</name>
    <dbReference type="NCBI Taxonomy" id="1089553"/>
    <lineage>
        <taxon>Bacteria</taxon>
        <taxon>Bacillati</taxon>
        <taxon>Bacillota</taxon>
        <taxon>Clostridia</taxon>
        <taxon>Thermoanaerobacterales</taxon>
        <taxon>Thermoanaerobacteraceae</taxon>
        <taxon>Thermacetogenium</taxon>
    </lineage>
</organism>
<name>K4LR59_THEPS</name>
<reference evidence="1 2" key="1">
    <citation type="journal article" date="2012" name="BMC Genomics">
        <title>Genome-guided analysis of physiological and morphological traits of the fermentative acetate oxidizer Thermacetogenium phaeum.</title>
        <authorList>
            <person name="Oehler D."/>
            <person name="Poehlein A."/>
            <person name="Leimbach A."/>
            <person name="Muller N."/>
            <person name="Daniel R."/>
            <person name="Gottschalk G."/>
            <person name="Schink B."/>
        </authorList>
    </citation>
    <scope>NUCLEOTIDE SEQUENCE [LARGE SCALE GENOMIC DNA]</scope>
    <source>
        <strain evidence="2">ATCC BAA-254 / DSM 26808 / PB</strain>
    </source>
</reference>
<dbReference type="STRING" id="1089553.Tph_c03370"/>
<dbReference type="KEGG" id="tpz:Tph_c03370"/>
<dbReference type="Proteomes" id="UP000000467">
    <property type="component" value="Chromosome"/>
</dbReference>
<dbReference type="EMBL" id="CP003732">
    <property type="protein sequence ID" value="AFV10584.1"/>
    <property type="molecule type" value="Genomic_DNA"/>
</dbReference>
<accession>K4LR59</accession>
<keyword evidence="2" id="KW-1185">Reference proteome</keyword>
<proteinExistence type="predicted"/>
<dbReference type="HOGENOM" id="CLU_2636883_0_0_9"/>
<evidence type="ECO:0000313" key="2">
    <source>
        <dbReference type="Proteomes" id="UP000000467"/>
    </source>
</evidence>
<dbReference type="AlphaFoldDB" id="K4LR59"/>
<evidence type="ECO:0000313" key="1">
    <source>
        <dbReference type="EMBL" id="AFV10584.1"/>
    </source>
</evidence>
<protein>
    <submittedName>
        <fullName evidence="1">Uncharacterized protein</fullName>
    </submittedName>
</protein>